<name>A0A6A5ULN9_9PLEO</name>
<dbReference type="OrthoDB" id="5428890at2759"/>
<keyword evidence="1" id="KW-0812">Transmembrane</keyword>
<dbReference type="AlphaFoldDB" id="A0A6A5ULN9"/>
<keyword evidence="1" id="KW-1133">Transmembrane helix</keyword>
<evidence type="ECO:0000313" key="2">
    <source>
        <dbReference type="EMBL" id="KAF1961987.1"/>
    </source>
</evidence>
<dbReference type="Proteomes" id="UP000800035">
    <property type="component" value="Unassembled WGS sequence"/>
</dbReference>
<gene>
    <name evidence="2" type="ORF">CC80DRAFT_589442</name>
</gene>
<reference evidence="2" key="1">
    <citation type="journal article" date="2020" name="Stud. Mycol.">
        <title>101 Dothideomycetes genomes: a test case for predicting lifestyles and emergence of pathogens.</title>
        <authorList>
            <person name="Haridas S."/>
            <person name="Albert R."/>
            <person name="Binder M."/>
            <person name="Bloem J."/>
            <person name="Labutti K."/>
            <person name="Salamov A."/>
            <person name="Andreopoulos B."/>
            <person name="Baker S."/>
            <person name="Barry K."/>
            <person name="Bills G."/>
            <person name="Bluhm B."/>
            <person name="Cannon C."/>
            <person name="Castanera R."/>
            <person name="Culley D."/>
            <person name="Daum C."/>
            <person name="Ezra D."/>
            <person name="Gonzalez J."/>
            <person name="Henrissat B."/>
            <person name="Kuo A."/>
            <person name="Liang C."/>
            <person name="Lipzen A."/>
            <person name="Lutzoni F."/>
            <person name="Magnuson J."/>
            <person name="Mondo S."/>
            <person name="Nolan M."/>
            <person name="Ohm R."/>
            <person name="Pangilinan J."/>
            <person name="Park H.-J."/>
            <person name="Ramirez L."/>
            <person name="Alfaro M."/>
            <person name="Sun H."/>
            <person name="Tritt A."/>
            <person name="Yoshinaga Y."/>
            <person name="Zwiers L.-H."/>
            <person name="Turgeon B."/>
            <person name="Goodwin S."/>
            <person name="Spatafora J."/>
            <person name="Crous P."/>
            <person name="Grigoriev I."/>
        </authorList>
    </citation>
    <scope>NUCLEOTIDE SEQUENCE</scope>
    <source>
        <strain evidence="2">CBS 675.92</strain>
    </source>
</reference>
<protein>
    <submittedName>
        <fullName evidence="2">Uncharacterized protein</fullName>
    </submittedName>
</protein>
<feature type="transmembrane region" description="Helical" evidence="1">
    <location>
        <begin position="246"/>
        <end position="275"/>
    </location>
</feature>
<keyword evidence="3" id="KW-1185">Reference proteome</keyword>
<proteinExistence type="predicted"/>
<accession>A0A6A5ULN9</accession>
<organism evidence="2 3">
    <name type="scientific">Byssothecium circinans</name>
    <dbReference type="NCBI Taxonomy" id="147558"/>
    <lineage>
        <taxon>Eukaryota</taxon>
        <taxon>Fungi</taxon>
        <taxon>Dikarya</taxon>
        <taxon>Ascomycota</taxon>
        <taxon>Pezizomycotina</taxon>
        <taxon>Dothideomycetes</taxon>
        <taxon>Pleosporomycetidae</taxon>
        <taxon>Pleosporales</taxon>
        <taxon>Massarineae</taxon>
        <taxon>Massarinaceae</taxon>
        <taxon>Byssothecium</taxon>
    </lineage>
</organism>
<evidence type="ECO:0000256" key="1">
    <source>
        <dbReference type="SAM" id="Phobius"/>
    </source>
</evidence>
<keyword evidence="1" id="KW-0472">Membrane</keyword>
<sequence length="282" mass="32657">MQMAKRPLVRMFLGFKGQYDEQVADSDRATTTTSDILYEASLNFYSLYTIGKVRLRWVDCLMRHLEFDRQNRILYIFRWPTFCATSILSQKGFPSVNLITAALFPSNAYSDHATNVLPVRALHQEIILSYRLLFGQSSMSRELFKKELSELKKTSEIDPFLVTLGTLSIDKGLLSRQKRKNFPSHLFPASNLNITKTLIASEVYSVRDDFPRLGNRLLLLQRYNMSQQPSRVRDLWRDRRNPLQWYTFWAVLWIGGITIVLSLLQLLASLAQAIIAARSPRK</sequence>
<dbReference type="EMBL" id="ML976980">
    <property type="protein sequence ID" value="KAF1961987.1"/>
    <property type="molecule type" value="Genomic_DNA"/>
</dbReference>
<evidence type="ECO:0000313" key="3">
    <source>
        <dbReference type="Proteomes" id="UP000800035"/>
    </source>
</evidence>